<dbReference type="Proteomes" id="UP001153050">
    <property type="component" value="Unassembled WGS sequence"/>
</dbReference>
<comment type="caution">
    <text evidence="4">The sequence shown here is derived from an EMBL/GenBank/DDBJ whole genome shotgun (WGS) entry which is preliminary data.</text>
</comment>
<protein>
    <recommendedName>
        <fullName evidence="6">GntR C-terminal domain-containing protein</fullName>
    </recommendedName>
</protein>
<reference evidence="4 5" key="1">
    <citation type="submission" date="2022-03" db="EMBL/GenBank/DDBJ databases">
        <authorList>
            <person name="Brunel B."/>
        </authorList>
    </citation>
    <scope>NUCLEOTIDE SEQUENCE [LARGE SCALE GENOMIC DNA]</scope>
    <source>
        <strain evidence="4">STM5069sample</strain>
    </source>
</reference>
<keyword evidence="2" id="KW-0238">DNA-binding</keyword>
<dbReference type="SUPFAM" id="SSF48008">
    <property type="entry name" value="GntR ligand-binding domain-like"/>
    <property type="match status" value="1"/>
</dbReference>
<dbReference type="InterPro" id="IPR008920">
    <property type="entry name" value="TF_FadR/GntR_C"/>
</dbReference>
<organism evidence="4 5">
    <name type="scientific">Mesorhizobium escarrei</name>
    <dbReference type="NCBI Taxonomy" id="666018"/>
    <lineage>
        <taxon>Bacteria</taxon>
        <taxon>Pseudomonadati</taxon>
        <taxon>Pseudomonadota</taxon>
        <taxon>Alphaproteobacteria</taxon>
        <taxon>Hyphomicrobiales</taxon>
        <taxon>Phyllobacteriaceae</taxon>
        <taxon>Mesorhizobium</taxon>
    </lineage>
</organism>
<sequence length="65" mass="6906">MQVAFLSVPLDHGDRDIAAEHLAICTAAISRDKALATRLIKEHVQRTADIIQDGFASSSPSFAAG</sequence>
<keyword evidence="5" id="KW-1185">Reference proteome</keyword>
<evidence type="ECO:0000256" key="2">
    <source>
        <dbReference type="ARBA" id="ARBA00023125"/>
    </source>
</evidence>
<evidence type="ECO:0000313" key="5">
    <source>
        <dbReference type="Proteomes" id="UP001153050"/>
    </source>
</evidence>
<dbReference type="RefSeq" id="WP_254020049.1">
    <property type="nucleotide sequence ID" value="NZ_CAKXZT010000139.1"/>
</dbReference>
<evidence type="ECO:0000313" key="4">
    <source>
        <dbReference type="EMBL" id="CAH2404591.1"/>
    </source>
</evidence>
<evidence type="ECO:0008006" key="6">
    <source>
        <dbReference type="Google" id="ProtNLM"/>
    </source>
</evidence>
<accession>A0ABM9E644</accession>
<dbReference type="EMBL" id="CAKXZT010000139">
    <property type="protein sequence ID" value="CAH2404591.1"/>
    <property type="molecule type" value="Genomic_DNA"/>
</dbReference>
<keyword evidence="1" id="KW-0805">Transcription regulation</keyword>
<dbReference type="Gene3D" id="1.20.120.530">
    <property type="entry name" value="GntR ligand-binding domain-like"/>
    <property type="match status" value="1"/>
</dbReference>
<name>A0ABM9E644_9HYPH</name>
<evidence type="ECO:0000256" key="3">
    <source>
        <dbReference type="ARBA" id="ARBA00023163"/>
    </source>
</evidence>
<proteinExistence type="predicted"/>
<gene>
    <name evidence="4" type="ORF">MES5069_430005</name>
</gene>
<keyword evidence="3" id="KW-0804">Transcription</keyword>
<evidence type="ECO:0000256" key="1">
    <source>
        <dbReference type="ARBA" id="ARBA00023015"/>
    </source>
</evidence>